<reference evidence="1 2" key="1">
    <citation type="submission" date="2014-04" db="EMBL/GenBank/DDBJ databases">
        <title>Comparative Genomics of Cryptosporidium Species.</title>
        <authorList>
            <person name="Silva J.C."/>
            <person name="Su Q."/>
            <person name="Chalmers R."/>
            <person name="Chibucos M.C."/>
            <person name="Elwin K."/>
            <person name="Godinez A."/>
            <person name="Guo F."/>
            <person name="Huynh K."/>
            <person name="Orvis J."/>
            <person name="Ott S."/>
            <person name="Sadzewicz L."/>
            <person name="Sengamalay N."/>
            <person name="Shetty A."/>
            <person name="Sun M."/>
            <person name="Tallon L."/>
            <person name="Xiao L."/>
            <person name="Zhang H."/>
            <person name="Fraser C.M."/>
            <person name="Zhu G."/>
            <person name="Kissinger J."/>
            <person name="Widmer G."/>
        </authorList>
    </citation>
    <scope>NUCLEOTIDE SEQUENCE [LARGE SCALE GENOMIC DNA]</scope>
    <source>
        <strain evidence="1 2">UKMEL1</strain>
    </source>
</reference>
<name>A0A2P4YXM1_9CRYT</name>
<evidence type="ECO:0000313" key="2">
    <source>
        <dbReference type="Proteomes" id="UP000236928"/>
    </source>
</evidence>
<keyword evidence="2" id="KW-1185">Reference proteome</keyword>
<protein>
    <submittedName>
        <fullName evidence="1">Uncharacterized protein</fullName>
    </submittedName>
</protein>
<dbReference type="AlphaFoldDB" id="A0A2P4YXM1"/>
<evidence type="ECO:0000313" key="1">
    <source>
        <dbReference type="EMBL" id="POM82545.1"/>
    </source>
</evidence>
<dbReference type="EMBL" id="JIBK01000004">
    <property type="protein sequence ID" value="POM82545.1"/>
    <property type="molecule type" value="Genomic_DNA"/>
</dbReference>
<sequence length="300" mass="34038">MNIFSLIGIYFFVLFGISANNFRLSFNELSLLSLKENSDVNIHRKDAKIQVQECSLESMNLLLGMDQVTKFEVTAYSCYVKNLTSAFESCKRRCTISRNIGKCRGIEARLTAAKEKYNELLESQKKWGKLLLYCIRCRALTEYSLIQSRGGIAKKSRITSRNSSEDPAYTLKNLFESYTSRDTSSFELLFLSRIDTYLQTKKKLCKLKSKALCKCASKTLKDLKENKSVLQSIVVKQDAFQRRWFTFNGGNIPNSGEPIDAIREECKSVLEKDAEIQNGIDQGLNAGFTSDEMAPVTSVF</sequence>
<gene>
    <name evidence="1" type="ORF">CmeUKMEL1_02930</name>
</gene>
<accession>A0A2P4YXM1</accession>
<dbReference type="VEuPathDB" id="CryptoDB:CmeUKMEL1_02930"/>
<comment type="caution">
    <text evidence="1">The sequence shown here is derived from an EMBL/GenBank/DDBJ whole genome shotgun (WGS) entry which is preliminary data.</text>
</comment>
<organism evidence="1 2">
    <name type="scientific">Cryptosporidium meleagridis</name>
    <dbReference type="NCBI Taxonomy" id="93969"/>
    <lineage>
        <taxon>Eukaryota</taxon>
        <taxon>Sar</taxon>
        <taxon>Alveolata</taxon>
        <taxon>Apicomplexa</taxon>
        <taxon>Conoidasida</taxon>
        <taxon>Coccidia</taxon>
        <taxon>Eucoccidiorida</taxon>
        <taxon>Eimeriorina</taxon>
        <taxon>Cryptosporidiidae</taxon>
        <taxon>Cryptosporidium</taxon>
    </lineage>
</organism>
<proteinExistence type="predicted"/>
<dbReference type="OrthoDB" id="342762at2759"/>
<dbReference type="Proteomes" id="UP000236928">
    <property type="component" value="Unassembled WGS sequence"/>
</dbReference>